<accession>A0ABQ8JXR8</accession>
<reference evidence="1 2" key="1">
    <citation type="journal article" date="2021" name="Environ. Microbiol.">
        <title>Gene family expansions and transcriptome signatures uncover fungal adaptations to wood decay.</title>
        <authorList>
            <person name="Hage H."/>
            <person name="Miyauchi S."/>
            <person name="Viragh M."/>
            <person name="Drula E."/>
            <person name="Min B."/>
            <person name="Chaduli D."/>
            <person name="Navarro D."/>
            <person name="Favel A."/>
            <person name="Norest M."/>
            <person name="Lesage-Meessen L."/>
            <person name="Balint B."/>
            <person name="Merenyi Z."/>
            <person name="de Eugenio L."/>
            <person name="Morin E."/>
            <person name="Martinez A.T."/>
            <person name="Baldrian P."/>
            <person name="Stursova M."/>
            <person name="Martinez M.J."/>
            <person name="Novotny C."/>
            <person name="Magnuson J.K."/>
            <person name="Spatafora J.W."/>
            <person name="Maurice S."/>
            <person name="Pangilinan J."/>
            <person name="Andreopoulos W."/>
            <person name="LaButti K."/>
            <person name="Hundley H."/>
            <person name="Na H."/>
            <person name="Kuo A."/>
            <person name="Barry K."/>
            <person name="Lipzen A."/>
            <person name="Henrissat B."/>
            <person name="Riley R."/>
            <person name="Ahrendt S."/>
            <person name="Nagy L.G."/>
            <person name="Grigoriev I.V."/>
            <person name="Martin F."/>
            <person name="Rosso M.N."/>
        </authorList>
    </citation>
    <scope>NUCLEOTIDE SEQUENCE [LARGE SCALE GENOMIC DNA]</scope>
    <source>
        <strain evidence="1 2">CIRM-BRFM 1785</strain>
    </source>
</reference>
<dbReference type="Proteomes" id="UP000814176">
    <property type="component" value="Unassembled WGS sequence"/>
</dbReference>
<gene>
    <name evidence="1" type="ORF">C8Q71DRAFT_677057</name>
</gene>
<protein>
    <submittedName>
        <fullName evidence="1">Uncharacterized protein</fullName>
    </submittedName>
</protein>
<keyword evidence="2" id="KW-1185">Reference proteome</keyword>
<name>A0ABQ8JXR8_9APHY</name>
<feature type="non-terminal residue" evidence="1">
    <location>
        <position position="259"/>
    </location>
</feature>
<dbReference type="PANTHER" id="PTHR31912:SF34">
    <property type="entry name" value="NOTOCHORD-RELATED PROTEIN"/>
    <property type="match status" value="1"/>
</dbReference>
<organism evidence="1 2">
    <name type="scientific">Rhodofomes roseus</name>
    <dbReference type="NCBI Taxonomy" id="34475"/>
    <lineage>
        <taxon>Eukaryota</taxon>
        <taxon>Fungi</taxon>
        <taxon>Dikarya</taxon>
        <taxon>Basidiomycota</taxon>
        <taxon>Agaricomycotina</taxon>
        <taxon>Agaricomycetes</taxon>
        <taxon>Polyporales</taxon>
        <taxon>Rhodofomes</taxon>
    </lineage>
</organism>
<sequence>LQIVGIDIHRDTPVELLHTYLLGQDKYVWHYTHSSWSPKQFETFAVRLQSSSVDGLNVLPIRARYIVQYKDNLIGKHFKALQQLAIFHIDESMCPPRVRDLWKATGELGALLWFTEIEDMDLYLADLNVLIANILDIWSLLDPKRIFVKPKLHILLHLLFDIRDHGPAVLYATEIFECFNAIFRMCSVLSNHQAPSRDIAWACADMDRFKHQVSGGWWPENATGTFVQAGAHVRQYFESRDLQRRLGFVPTTVSLPGKL</sequence>
<evidence type="ECO:0000313" key="1">
    <source>
        <dbReference type="EMBL" id="KAH9828838.1"/>
    </source>
</evidence>
<comment type="caution">
    <text evidence="1">The sequence shown here is derived from an EMBL/GenBank/DDBJ whole genome shotgun (WGS) entry which is preliminary data.</text>
</comment>
<dbReference type="RefSeq" id="XP_047772479.1">
    <property type="nucleotide sequence ID" value="XM_047919718.1"/>
</dbReference>
<dbReference type="GeneID" id="72000450"/>
<evidence type="ECO:0000313" key="2">
    <source>
        <dbReference type="Proteomes" id="UP000814176"/>
    </source>
</evidence>
<feature type="non-terminal residue" evidence="1">
    <location>
        <position position="1"/>
    </location>
</feature>
<dbReference type="PANTHER" id="PTHR31912">
    <property type="entry name" value="IP13529P"/>
    <property type="match status" value="1"/>
</dbReference>
<proteinExistence type="predicted"/>
<dbReference type="EMBL" id="JADCUA010000046">
    <property type="protein sequence ID" value="KAH9828838.1"/>
    <property type="molecule type" value="Genomic_DNA"/>
</dbReference>